<keyword evidence="6" id="KW-1185">Reference proteome</keyword>
<evidence type="ECO:0000313" key="5">
    <source>
        <dbReference type="EMBL" id="GAA3940375.1"/>
    </source>
</evidence>
<evidence type="ECO:0000256" key="3">
    <source>
        <dbReference type="SAM" id="Coils"/>
    </source>
</evidence>
<protein>
    <recommendedName>
        <fullName evidence="7">OmpH family outer membrane protein</fullName>
    </recommendedName>
</protein>
<dbReference type="SUPFAM" id="SSF111384">
    <property type="entry name" value="OmpH-like"/>
    <property type="match status" value="1"/>
</dbReference>
<dbReference type="EMBL" id="BAABBN010000015">
    <property type="protein sequence ID" value="GAA3940375.1"/>
    <property type="molecule type" value="Genomic_DNA"/>
</dbReference>
<organism evidence="5 6">
    <name type="scientific">Litoribacillus peritrichatus</name>
    <dbReference type="NCBI Taxonomy" id="718191"/>
    <lineage>
        <taxon>Bacteria</taxon>
        <taxon>Pseudomonadati</taxon>
        <taxon>Pseudomonadota</taxon>
        <taxon>Gammaproteobacteria</taxon>
        <taxon>Oceanospirillales</taxon>
        <taxon>Oceanospirillaceae</taxon>
        <taxon>Litoribacillus</taxon>
    </lineage>
</organism>
<feature type="chain" id="PRO_5047241380" description="OmpH family outer membrane protein" evidence="4">
    <location>
        <begin position="23"/>
        <end position="170"/>
    </location>
</feature>
<evidence type="ECO:0000256" key="4">
    <source>
        <dbReference type="SAM" id="SignalP"/>
    </source>
</evidence>
<dbReference type="Gene3D" id="3.30.910.20">
    <property type="entry name" value="Skp domain"/>
    <property type="match status" value="1"/>
</dbReference>
<proteinExistence type="inferred from homology"/>
<gene>
    <name evidence="5" type="ORF">GCM10022277_40430</name>
</gene>
<dbReference type="PANTHER" id="PTHR35089:SF1">
    <property type="entry name" value="CHAPERONE PROTEIN SKP"/>
    <property type="match status" value="1"/>
</dbReference>
<accession>A0ABP7N977</accession>
<feature type="coiled-coil region" evidence="3">
    <location>
        <begin position="45"/>
        <end position="112"/>
    </location>
</feature>
<comment type="caution">
    <text evidence="5">The sequence shown here is derived from an EMBL/GenBank/DDBJ whole genome shotgun (WGS) entry which is preliminary data.</text>
</comment>
<feature type="signal peptide" evidence="4">
    <location>
        <begin position="1"/>
        <end position="22"/>
    </location>
</feature>
<reference evidence="6" key="1">
    <citation type="journal article" date="2019" name="Int. J. Syst. Evol. Microbiol.">
        <title>The Global Catalogue of Microorganisms (GCM) 10K type strain sequencing project: providing services to taxonomists for standard genome sequencing and annotation.</title>
        <authorList>
            <consortium name="The Broad Institute Genomics Platform"/>
            <consortium name="The Broad Institute Genome Sequencing Center for Infectious Disease"/>
            <person name="Wu L."/>
            <person name="Ma J."/>
        </authorList>
    </citation>
    <scope>NUCLEOTIDE SEQUENCE [LARGE SCALE GENOMIC DNA]</scope>
    <source>
        <strain evidence="6">JCM 17551</strain>
    </source>
</reference>
<evidence type="ECO:0008006" key="7">
    <source>
        <dbReference type="Google" id="ProtNLM"/>
    </source>
</evidence>
<dbReference type="SMART" id="SM00935">
    <property type="entry name" value="OmpH"/>
    <property type="match status" value="1"/>
</dbReference>
<keyword evidence="3" id="KW-0175">Coiled coil</keyword>
<dbReference type="InterPro" id="IPR005632">
    <property type="entry name" value="Chaperone_Skp"/>
</dbReference>
<dbReference type="Proteomes" id="UP001501565">
    <property type="component" value="Unassembled WGS sequence"/>
</dbReference>
<evidence type="ECO:0000256" key="1">
    <source>
        <dbReference type="ARBA" id="ARBA00009091"/>
    </source>
</evidence>
<dbReference type="RefSeq" id="WP_344800464.1">
    <property type="nucleotide sequence ID" value="NZ_BAABBN010000015.1"/>
</dbReference>
<dbReference type="PANTHER" id="PTHR35089">
    <property type="entry name" value="CHAPERONE PROTEIN SKP"/>
    <property type="match status" value="1"/>
</dbReference>
<dbReference type="InterPro" id="IPR024930">
    <property type="entry name" value="Skp_dom_sf"/>
</dbReference>
<dbReference type="Pfam" id="PF03938">
    <property type="entry name" value="OmpH"/>
    <property type="match status" value="1"/>
</dbReference>
<comment type="similarity">
    <text evidence="1">Belongs to the Skp family.</text>
</comment>
<sequence length="170" mass="19348">MKKLITFLSVCMMAVLPSLASAEANIAVVDIYRALMSSTAAKAAVAELQNEFKPEQERLTQLEQEIKAKQEKGQRDGMLMTEDDKRRLFEEIQSKKADYKHIVQKLQKMQAQREKQFLGQNKATIDAALKELVDELKIDLLVTREATLWVSPDLDITLKLLEKLNSNQAK</sequence>
<evidence type="ECO:0000313" key="6">
    <source>
        <dbReference type="Proteomes" id="UP001501565"/>
    </source>
</evidence>
<name>A0ABP7N977_9GAMM</name>
<keyword evidence="2 4" id="KW-0732">Signal</keyword>
<evidence type="ECO:0000256" key="2">
    <source>
        <dbReference type="ARBA" id="ARBA00022729"/>
    </source>
</evidence>